<dbReference type="InterPro" id="IPR024242">
    <property type="entry name" value="NCE101"/>
</dbReference>
<dbReference type="Pfam" id="PF11654">
    <property type="entry name" value="NCE101"/>
    <property type="match status" value="1"/>
</dbReference>
<dbReference type="Proteomes" id="UP000298138">
    <property type="component" value="Unassembled WGS sequence"/>
</dbReference>
<protein>
    <recommendedName>
        <fullName evidence="3">Non-classical export protein 1</fullName>
    </recommendedName>
</protein>
<evidence type="ECO:0008006" key="3">
    <source>
        <dbReference type="Google" id="ProtNLM"/>
    </source>
</evidence>
<name>A0A4S2N1E9_9PEZI</name>
<evidence type="ECO:0000313" key="1">
    <source>
        <dbReference type="EMBL" id="TGZ82867.1"/>
    </source>
</evidence>
<sequence length="61" mass="6708">MSGARYLISRVGDPIFALFIGASAATLRIRREEIEAGRTPAEAVAALKRRVRYYVPEGWGA</sequence>
<gene>
    <name evidence="1" type="ORF">EX30DRAFT_369919</name>
</gene>
<dbReference type="InParanoid" id="A0A4S2N1E9"/>
<dbReference type="EMBL" id="ML220114">
    <property type="protein sequence ID" value="TGZ82867.1"/>
    <property type="molecule type" value="Genomic_DNA"/>
</dbReference>
<dbReference type="GO" id="GO:0009306">
    <property type="term" value="P:protein secretion"/>
    <property type="evidence" value="ECO:0007669"/>
    <property type="project" value="InterPro"/>
</dbReference>
<organism evidence="1 2">
    <name type="scientific">Ascodesmis nigricans</name>
    <dbReference type="NCBI Taxonomy" id="341454"/>
    <lineage>
        <taxon>Eukaryota</taxon>
        <taxon>Fungi</taxon>
        <taxon>Dikarya</taxon>
        <taxon>Ascomycota</taxon>
        <taxon>Pezizomycotina</taxon>
        <taxon>Pezizomycetes</taxon>
        <taxon>Pezizales</taxon>
        <taxon>Ascodesmidaceae</taxon>
        <taxon>Ascodesmis</taxon>
    </lineage>
</organism>
<reference evidence="1 2" key="1">
    <citation type="submission" date="2019-04" db="EMBL/GenBank/DDBJ databases">
        <title>Comparative genomics and transcriptomics to analyze fruiting body development in filamentous ascomycetes.</title>
        <authorList>
            <consortium name="DOE Joint Genome Institute"/>
            <person name="Lutkenhaus R."/>
            <person name="Traeger S."/>
            <person name="Breuer J."/>
            <person name="Kuo A."/>
            <person name="Lipzen A."/>
            <person name="Pangilinan J."/>
            <person name="Dilworth D."/>
            <person name="Sandor L."/>
            <person name="Poggeler S."/>
            <person name="Barry K."/>
            <person name="Grigoriev I.V."/>
            <person name="Nowrousian M."/>
        </authorList>
    </citation>
    <scope>NUCLEOTIDE SEQUENCE [LARGE SCALE GENOMIC DNA]</scope>
    <source>
        <strain evidence="1 2">CBS 389.68</strain>
    </source>
</reference>
<evidence type="ECO:0000313" key="2">
    <source>
        <dbReference type="Proteomes" id="UP000298138"/>
    </source>
</evidence>
<dbReference type="OrthoDB" id="2155101at2759"/>
<keyword evidence="2" id="KW-1185">Reference proteome</keyword>
<proteinExistence type="predicted"/>
<dbReference type="AlphaFoldDB" id="A0A4S2N1E9"/>
<accession>A0A4S2N1E9</accession>